<gene>
    <name evidence="9" type="primary">glpF</name>
    <name evidence="9" type="ORF">CRYO30217_00156</name>
</gene>
<protein>
    <submittedName>
        <fullName evidence="9">Glycerol uptake facilitator protein</fullName>
    </submittedName>
</protein>
<feature type="transmembrane region" description="Helical" evidence="8">
    <location>
        <begin position="226"/>
        <end position="246"/>
    </location>
</feature>
<dbReference type="PROSITE" id="PS51257">
    <property type="entry name" value="PROKAR_LIPOPROTEIN"/>
    <property type="match status" value="1"/>
</dbReference>
<evidence type="ECO:0000313" key="9">
    <source>
        <dbReference type="EMBL" id="CAG5076629.1"/>
    </source>
</evidence>
<keyword evidence="3 7" id="KW-0813">Transport</keyword>
<dbReference type="InterPro" id="IPR023271">
    <property type="entry name" value="Aquaporin-like"/>
</dbReference>
<reference evidence="9" key="1">
    <citation type="submission" date="2021-04" db="EMBL/GenBank/DDBJ databases">
        <authorList>
            <person name="Rodrigo-Torres L."/>
            <person name="Arahal R. D."/>
            <person name="Lucena T."/>
        </authorList>
    </citation>
    <scope>NUCLEOTIDE SEQUENCE</scope>
    <source>
        <strain evidence="9">AS29M-1</strain>
    </source>
</reference>
<evidence type="ECO:0000256" key="3">
    <source>
        <dbReference type="ARBA" id="ARBA00022448"/>
    </source>
</evidence>
<keyword evidence="10" id="KW-1185">Reference proteome</keyword>
<dbReference type="InterPro" id="IPR000425">
    <property type="entry name" value="MIP"/>
</dbReference>
<feature type="transmembrane region" description="Helical" evidence="8">
    <location>
        <begin position="33"/>
        <end position="50"/>
    </location>
</feature>
<keyword evidence="5 8" id="KW-1133">Transmembrane helix</keyword>
<dbReference type="InterPro" id="IPR050363">
    <property type="entry name" value="MIP/Aquaporin"/>
</dbReference>
<evidence type="ECO:0000256" key="4">
    <source>
        <dbReference type="ARBA" id="ARBA00022692"/>
    </source>
</evidence>
<feature type="transmembrane region" description="Helical" evidence="8">
    <location>
        <begin position="177"/>
        <end position="195"/>
    </location>
</feature>
<dbReference type="Proteomes" id="UP000683507">
    <property type="component" value="Chromosome"/>
</dbReference>
<dbReference type="InterPro" id="IPR022357">
    <property type="entry name" value="MIP_CS"/>
</dbReference>
<evidence type="ECO:0000256" key="7">
    <source>
        <dbReference type="RuleBase" id="RU000477"/>
    </source>
</evidence>
<sequence length="251" mass="27373">MKAFLGELIGTMILVIIGCGTVAIAVLFGALNLYGVALFFGAGVTVAIYASRSMCPAHLNPAVSFAFMLRKALNFRRFFEFVGAQLIGAMLGAIVLLLIFNGFIEEYESANEIVRGSEGSYHSAAMFGEYFPNPGFESELQVSHYQAIFWEGIGTFFLMLSILYVQRIQEIIKIPAPVIIGLTVALLIILIAPYTQGGFNPARDFGPRIIAYFGGWEKAAFPEVSFGFLTVYILGPILGASLATLITKLRR</sequence>
<dbReference type="KEGG" id="ptan:CRYO30217_00156"/>
<evidence type="ECO:0000256" key="8">
    <source>
        <dbReference type="SAM" id="Phobius"/>
    </source>
</evidence>
<dbReference type="EMBL" id="OU015584">
    <property type="protein sequence ID" value="CAG5076629.1"/>
    <property type="molecule type" value="Genomic_DNA"/>
</dbReference>
<evidence type="ECO:0000256" key="1">
    <source>
        <dbReference type="ARBA" id="ARBA00004141"/>
    </source>
</evidence>
<accession>A0A916NEN1</accession>
<dbReference type="AlphaFoldDB" id="A0A916NEN1"/>
<dbReference type="PRINTS" id="PR00783">
    <property type="entry name" value="MINTRINSICP"/>
</dbReference>
<name>A0A916NEN1_9FLAO</name>
<feature type="transmembrane region" description="Helical" evidence="8">
    <location>
        <begin position="7"/>
        <end position="27"/>
    </location>
</feature>
<keyword evidence="4 7" id="KW-0812">Transmembrane</keyword>
<dbReference type="Pfam" id="PF00230">
    <property type="entry name" value="MIP"/>
    <property type="match status" value="1"/>
</dbReference>
<dbReference type="GO" id="GO:0005886">
    <property type="term" value="C:plasma membrane"/>
    <property type="evidence" value="ECO:0007669"/>
    <property type="project" value="TreeGrafter"/>
</dbReference>
<dbReference type="Gene3D" id="1.20.1080.10">
    <property type="entry name" value="Glycerol uptake facilitator protein"/>
    <property type="match status" value="1"/>
</dbReference>
<proteinExistence type="inferred from homology"/>
<evidence type="ECO:0000256" key="5">
    <source>
        <dbReference type="ARBA" id="ARBA00022989"/>
    </source>
</evidence>
<comment type="similarity">
    <text evidence="2 7">Belongs to the MIP/aquaporin (TC 1.A.8) family.</text>
</comment>
<evidence type="ECO:0000256" key="6">
    <source>
        <dbReference type="ARBA" id="ARBA00023136"/>
    </source>
</evidence>
<dbReference type="GO" id="GO:0015254">
    <property type="term" value="F:glycerol channel activity"/>
    <property type="evidence" value="ECO:0007669"/>
    <property type="project" value="TreeGrafter"/>
</dbReference>
<evidence type="ECO:0000313" key="10">
    <source>
        <dbReference type="Proteomes" id="UP000683507"/>
    </source>
</evidence>
<feature type="transmembrane region" description="Helical" evidence="8">
    <location>
        <begin position="78"/>
        <end position="100"/>
    </location>
</feature>
<dbReference type="PANTHER" id="PTHR43829">
    <property type="entry name" value="AQUAPORIN OR AQUAGLYCEROPORIN RELATED"/>
    <property type="match status" value="1"/>
</dbReference>
<feature type="transmembrane region" description="Helical" evidence="8">
    <location>
        <begin position="147"/>
        <end position="165"/>
    </location>
</feature>
<dbReference type="PROSITE" id="PS00221">
    <property type="entry name" value="MIP"/>
    <property type="match status" value="1"/>
</dbReference>
<dbReference type="RefSeq" id="WP_258540400.1">
    <property type="nucleotide sequence ID" value="NZ_OU015584.1"/>
</dbReference>
<dbReference type="PANTHER" id="PTHR43829:SF9">
    <property type="entry name" value="AQUAPORIN-9"/>
    <property type="match status" value="1"/>
</dbReference>
<evidence type="ECO:0000256" key="2">
    <source>
        <dbReference type="ARBA" id="ARBA00006175"/>
    </source>
</evidence>
<comment type="subcellular location">
    <subcellularLocation>
        <location evidence="1">Membrane</location>
        <topology evidence="1">Multi-pass membrane protein</topology>
    </subcellularLocation>
</comment>
<dbReference type="SUPFAM" id="SSF81338">
    <property type="entry name" value="Aquaporin-like"/>
    <property type="match status" value="1"/>
</dbReference>
<organism evidence="9 10">
    <name type="scientific">Parvicella tangerina</name>
    <dbReference type="NCBI Taxonomy" id="2829795"/>
    <lineage>
        <taxon>Bacteria</taxon>
        <taxon>Pseudomonadati</taxon>
        <taxon>Bacteroidota</taxon>
        <taxon>Flavobacteriia</taxon>
        <taxon>Flavobacteriales</taxon>
        <taxon>Parvicellaceae</taxon>
        <taxon>Parvicella</taxon>
    </lineage>
</organism>
<keyword evidence="6 8" id="KW-0472">Membrane</keyword>